<dbReference type="EMBL" id="DXBX01000010">
    <property type="protein sequence ID" value="HIZ32163.1"/>
    <property type="molecule type" value="Genomic_DNA"/>
</dbReference>
<comment type="similarity">
    <text evidence="1">Belongs to the polysaccharide synthase family.</text>
</comment>
<organism evidence="4 5">
    <name type="scientific">Candidatus Bacteroides merdigallinarum</name>
    <dbReference type="NCBI Taxonomy" id="2838473"/>
    <lineage>
        <taxon>Bacteria</taxon>
        <taxon>Pseudomonadati</taxon>
        <taxon>Bacteroidota</taxon>
        <taxon>Bacteroidia</taxon>
        <taxon>Bacteroidales</taxon>
        <taxon>Bacteroidaceae</taxon>
        <taxon>Bacteroides</taxon>
    </lineage>
</organism>
<dbReference type="SUPFAM" id="SSF51735">
    <property type="entry name" value="NAD(P)-binding Rossmann-fold domains"/>
    <property type="match status" value="1"/>
</dbReference>
<feature type="transmembrane region" description="Helical" evidence="2">
    <location>
        <begin position="15"/>
        <end position="37"/>
    </location>
</feature>
<evidence type="ECO:0000256" key="2">
    <source>
        <dbReference type="SAM" id="Phobius"/>
    </source>
</evidence>
<dbReference type="AlphaFoldDB" id="A0A9D2E7B8"/>
<dbReference type="Gene3D" id="3.40.50.720">
    <property type="entry name" value="NAD(P)-binding Rossmann-like Domain"/>
    <property type="match status" value="2"/>
</dbReference>
<reference evidence="4" key="1">
    <citation type="journal article" date="2021" name="PeerJ">
        <title>Extensive microbial diversity within the chicken gut microbiome revealed by metagenomics and culture.</title>
        <authorList>
            <person name="Gilroy R."/>
            <person name="Ravi A."/>
            <person name="Getino M."/>
            <person name="Pursley I."/>
            <person name="Horton D.L."/>
            <person name="Alikhan N.F."/>
            <person name="Baker D."/>
            <person name="Gharbi K."/>
            <person name="Hall N."/>
            <person name="Watson M."/>
            <person name="Adriaenssens E.M."/>
            <person name="Foster-Nyarko E."/>
            <person name="Jarju S."/>
            <person name="Secka A."/>
            <person name="Antonio M."/>
            <person name="Oren A."/>
            <person name="Chaudhuri R.R."/>
            <person name="La Ragione R."/>
            <person name="Hildebrand F."/>
            <person name="Pallen M.J."/>
        </authorList>
    </citation>
    <scope>NUCLEOTIDE SEQUENCE</scope>
    <source>
        <strain evidence="4">ChiHjej9B8-1298</strain>
    </source>
</reference>
<reference evidence="4" key="2">
    <citation type="submission" date="2021-04" db="EMBL/GenBank/DDBJ databases">
        <authorList>
            <person name="Gilroy R."/>
        </authorList>
    </citation>
    <scope>NUCLEOTIDE SEQUENCE</scope>
    <source>
        <strain evidence="4">ChiHjej9B8-1298</strain>
    </source>
</reference>
<feature type="transmembrane region" description="Helical" evidence="2">
    <location>
        <begin position="120"/>
        <end position="142"/>
    </location>
</feature>
<feature type="domain" description="Polysaccharide biosynthesis protein CapD-like" evidence="3">
    <location>
        <begin position="296"/>
        <end position="583"/>
    </location>
</feature>
<evidence type="ECO:0000256" key="1">
    <source>
        <dbReference type="ARBA" id="ARBA00007430"/>
    </source>
</evidence>
<sequence length="636" mass="72059">MISSLSNWYFSKRALPFWVILILDCLIVLGADFFVYALNNGTLHTLQHFNLLLGAFCFYLFFYIIGFRLFHTYSGIIRYSSFVDLQRTGFAMLTGLILIMGMKYVFHSDHWLMEIRMRDIGLAALLATTLMWAMRVLVKFLYDSAFHQKQAKRVFIYGVKAGGVGLAKSIRNQDASAFILAGFVSDESDMTSRYLMGVRVFPNDENLLKEMKRLHAKALLVSPLKNDAIRNNPDMVSRLVSAGIKIHMTSGLQEWDGKSDLSHTLLKEVEIEDLLPREKIEINLDSVKELLKDKVILITGAAGSIGSEIVRQVAQFNPRRLILIDQAETPLHDIRLMMAKQWPDIEAQTIVSDICMKERMEEIFTESRPDYVFHAAAYKHVPMMENNPGESIRNNVDGTRIIADLSVKYGVKKFVMVSTDKAVNPTNVMGCSKRICEIYVQSLDKAIKDGKVKGVTQFVTTRFGNVLGSNGSVIPLFKEQIKHGGPVTVTHKDIVRYFMLIPEACKLVLEAGTMGNGGEIFVFDMGNPVKIIDLAKRMIQLSGAKNVEIQITGLRDGEKLYEEVLNEKENTQPTFHPKIKIAKVREYDYEDACRQVNDLVKASVTESDMEIVKRMKDMVPEFKSQHSVYEVLDKSE</sequence>
<dbReference type="PANTHER" id="PTHR43318">
    <property type="entry name" value="UDP-N-ACETYLGLUCOSAMINE 4,6-DEHYDRATASE"/>
    <property type="match status" value="1"/>
</dbReference>
<dbReference type="CDD" id="cd05237">
    <property type="entry name" value="UDP_invert_4-6DH_SDR_e"/>
    <property type="match status" value="1"/>
</dbReference>
<dbReference type="InterPro" id="IPR003869">
    <property type="entry name" value="Polysac_CapD-like"/>
</dbReference>
<proteinExistence type="inferred from homology"/>
<dbReference type="Pfam" id="PF02719">
    <property type="entry name" value="Polysacc_synt_2"/>
    <property type="match status" value="1"/>
</dbReference>
<keyword evidence="2" id="KW-1133">Transmembrane helix</keyword>
<feature type="transmembrane region" description="Helical" evidence="2">
    <location>
        <begin position="49"/>
        <end position="70"/>
    </location>
</feature>
<accession>A0A9D2E7B8</accession>
<dbReference type="PANTHER" id="PTHR43318:SF1">
    <property type="entry name" value="POLYSACCHARIDE BIOSYNTHESIS PROTEIN EPSC-RELATED"/>
    <property type="match status" value="1"/>
</dbReference>
<dbReference type="InterPro" id="IPR036291">
    <property type="entry name" value="NAD(P)-bd_dom_sf"/>
</dbReference>
<name>A0A9D2E7B8_9BACE</name>
<keyword evidence="2" id="KW-0472">Membrane</keyword>
<keyword evidence="2" id="KW-0812">Transmembrane</keyword>
<dbReference type="InterPro" id="IPR051203">
    <property type="entry name" value="Polysaccharide_Synthase-Rel"/>
</dbReference>
<evidence type="ECO:0000259" key="3">
    <source>
        <dbReference type="Pfam" id="PF02719"/>
    </source>
</evidence>
<protein>
    <submittedName>
        <fullName evidence="4">Polysaccharide biosynthesis protein</fullName>
    </submittedName>
</protein>
<evidence type="ECO:0000313" key="5">
    <source>
        <dbReference type="Proteomes" id="UP000824028"/>
    </source>
</evidence>
<feature type="transmembrane region" description="Helical" evidence="2">
    <location>
        <begin position="90"/>
        <end position="108"/>
    </location>
</feature>
<dbReference type="Proteomes" id="UP000824028">
    <property type="component" value="Unassembled WGS sequence"/>
</dbReference>
<evidence type="ECO:0000313" key="4">
    <source>
        <dbReference type="EMBL" id="HIZ32163.1"/>
    </source>
</evidence>
<gene>
    <name evidence="4" type="ORF">H9814_01260</name>
</gene>
<comment type="caution">
    <text evidence="4">The sequence shown here is derived from an EMBL/GenBank/DDBJ whole genome shotgun (WGS) entry which is preliminary data.</text>
</comment>